<dbReference type="EMBL" id="PUHZ01000025">
    <property type="protein sequence ID" value="PQO42122.1"/>
    <property type="molecule type" value="Genomic_DNA"/>
</dbReference>
<comment type="caution">
    <text evidence="2">The sequence shown here is derived from an EMBL/GenBank/DDBJ whole genome shotgun (WGS) entry which is preliminary data.</text>
</comment>
<dbReference type="AlphaFoldDB" id="A0A2S8GCC8"/>
<dbReference type="RefSeq" id="WP_105338704.1">
    <property type="nucleotide sequence ID" value="NZ_PUHZ01000025.1"/>
</dbReference>
<reference evidence="2 3" key="1">
    <citation type="submission" date="2018-02" db="EMBL/GenBank/DDBJ databases">
        <title>Comparative genomes isolates from brazilian mangrove.</title>
        <authorList>
            <person name="Araujo J.E."/>
            <person name="Taketani R.G."/>
            <person name="Silva M.C.P."/>
            <person name="Loureco M.V."/>
            <person name="Andreote F.D."/>
        </authorList>
    </citation>
    <scope>NUCLEOTIDE SEQUENCE [LARGE SCALE GENOMIC DNA]</scope>
    <source>
        <strain evidence="2 3">Nap-Phe MGV</strain>
    </source>
</reference>
<evidence type="ECO:0000313" key="2">
    <source>
        <dbReference type="EMBL" id="PQO42122.1"/>
    </source>
</evidence>
<dbReference type="OrthoDB" id="290881at2"/>
<feature type="transmembrane region" description="Helical" evidence="1">
    <location>
        <begin position="63"/>
        <end position="81"/>
    </location>
</feature>
<protein>
    <submittedName>
        <fullName evidence="2">Uncharacterized protein</fullName>
    </submittedName>
</protein>
<feature type="transmembrane region" description="Helical" evidence="1">
    <location>
        <begin position="38"/>
        <end position="57"/>
    </location>
</feature>
<sequence>MANRKTLVQWSIGELIGVLTVGMAVVGLLWAENFVFRLVMLLALLIPVAWLIIAVTGRSEWRTFGIGSILAVLCFGAGVILTHNQVIRGMDGSILAMPTLSVSAYARQFIERDVFYVDGERLPNSHQLTIDEYGTVSDADENVIGAIAGSVASRGGTGAGLASTREISVRTLPSPNT</sequence>
<evidence type="ECO:0000313" key="3">
    <source>
        <dbReference type="Proteomes" id="UP000237819"/>
    </source>
</evidence>
<keyword evidence="1" id="KW-1133">Transmembrane helix</keyword>
<gene>
    <name evidence="2" type="ORF">C5Y93_27635</name>
</gene>
<proteinExistence type="predicted"/>
<name>A0A2S8GCC8_9BACT</name>
<feature type="transmembrane region" description="Helical" evidence="1">
    <location>
        <begin position="12"/>
        <end position="31"/>
    </location>
</feature>
<accession>A0A2S8GCC8</accession>
<dbReference type="Proteomes" id="UP000237819">
    <property type="component" value="Unassembled WGS sequence"/>
</dbReference>
<keyword evidence="1" id="KW-0472">Membrane</keyword>
<evidence type="ECO:0000256" key="1">
    <source>
        <dbReference type="SAM" id="Phobius"/>
    </source>
</evidence>
<keyword evidence="1" id="KW-0812">Transmembrane</keyword>
<organism evidence="2 3">
    <name type="scientific">Blastopirellula marina</name>
    <dbReference type="NCBI Taxonomy" id="124"/>
    <lineage>
        <taxon>Bacteria</taxon>
        <taxon>Pseudomonadati</taxon>
        <taxon>Planctomycetota</taxon>
        <taxon>Planctomycetia</taxon>
        <taxon>Pirellulales</taxon>
        <taxon>Pirellulaceae</taxon>
        <taxon>Blastopirellula</taxon>
    </lineage>
</organism>